<reference evidence="1 2" key="1">
    <citation type="submission" date="2024-11" db="EMBL/GenBank/DDBJ databases">
        <title>A near-complete genome assembly of Cinchona calisaya.</title>
        <authorList>
            <person name="Lian D.C."/>
            <person name="Zhao X.W."/>
            <person name="Wei L."/>
        </authorList>
    </citation>
    <scope>NUCLEOTIDE SEQUENCE [LARGE SCALE GENOMIC DNA]</scope>
    <source>
        <tissue evidence="1">Nenye</tissue>
    </source>
</reference>
<name>A0ABD2Y934_9GENT</name>
<keyword evidence="2" id="KW-1185">Reference proteome</keyword>
<evidence type="ECO:0000313" key="1">
    <source>
        <dbReference type="EMBL" id="KAL3503976.1"/>
    </source>
</evidence>
<gene>
    <name evidence="1" type="ORF">ACH5RR_033817</name>
</gene>
<proteinExistence type="predicted"/>
<sequence length="253" mass="30465">MWQEWKERNPMELAELIFLGSNPFNFGSTINQIITREDPNLGNTEQQKNALIKLEQLNLKNWYYIKHFFLAEFVYYASFCGNTWNNEIGNKLFNKLPGALGLEINKRYREEVINKRMETDKDIGISLGQRIMFIIKILVEKCTNIQISRQLKNETSFCSQIYTPQHYDKEERPRYKNRRSIKQISRRKNYYTKRSQARKSYLNKDRHVKKYDLDRTYRKKLYCYTCNNPDHLSSVCPRRINMTNRKVMLVNNT</sequence>
<dbReference type="AlphaFoldDB" id="A0ABD2Y934"/>
<comment type="caution">
    <text evidence="1">The sequence shown here is derived from an EMBL/GenBank/DDBJ whole genome shotgun (WGS) entry which is preliminary data.</text>
</comment>
<accession>A0ABD2Y934</accession>
<evidence type="ECO:0000313" key="2">
    <source>
        <dbReference type="Proteomes" id="UP001630127"/>
    </source>
</evidence>
<dbReference type="Pfam" id="PF22909">
    <property type="entry name" value="Caulimovir_coat_dom"/>
    <property type="match status" value="1"/>
</dbReference>
<dbReference type="EMBL" id="JBJUIK010000014">
    <property type="protein sequence ID" value="KAL3503976.1"/>
    <property type="molecule type" value="Genomic_DNA"/>
</dbReference>
<dbReference type="Proteomes" id="UP001630127">
    <property type="component" value="Unassembled WGS sequence"/>
</dbReference>
<organism evidence="1 2">
    <name type="scientific">Cinchona calisaya</name>
    <dbReference type="NCBI Taxonomy" id="153742"/>
    <lineage>
        <taxon>Eukaryota</taxon>
        <taxon>Viridiplantae</taxon>
        <taxon>Streptophyta</taxon>
        <taxon>Embryophyta</taxon>
        <taxon>Tracheophyta</taxon>
        <taxon>Spermatophyta</taxon>
        <taxon>Magnoliopsida</taxon>
        <taxon>eudicotyledons</taxon>
        <taxon>Gunneridae</taxon>
        <taxon>Pentapetalae</taxon>
        <taxon>asterids</taxon>
        <taxon>lamiids</taxon>
        <taxon>Gentianales</taxon>
        <taxon>Rubiaceae</taxon>
        <taxon>Cinchonoideae</taxon>
        <taxon>Cinchoneae</taxon>
        <taxon>Cinchona</taxon>
    </lineage>
</organism>
<protein>
    <recommendedName>
        <fullName evidence="3">CCHC-type domain-containing protein</fullName>
    </recommendedName>
</protein>
<evidence type="ECO:0008006" key="3">
    <source>
        <dbReference type="Google" id="ProtNLM"/>
    </source>
</evidence>